<dbReference type="PANTHER" id="PTHR30540:SF87">
    <property type="entry name" value="POTASSIUM TRANSPORTER"/>
    <property type="match status" value="1"/>
</dbReference>
<keyword evidence="3" id="KW-0813">Transport</keyword>
<evidence type="ECO:0000256" key="3">
    <source>
        <dbReference type="ARBA" id="ARBA00022448"/>
    </source>
</evidence>
<evidence type="ECO:0000256" key="9">
    <source>
        <dbReference type="ARBA" id="ARBA00023136"/>
    </source>
</evidence>
<reference evidence="14 15" key="1">
    <citation type="submission" date="2024-08" db="EMBL/GenBank/DDBJ databases">
        <title>Insights into the chromosomal genome structure of Flemingia macrophylla.</title>
        <authorList>
            <person name="Ding Y."/>
            <person name="Zhao Y."/>
            <person name="Bi W."/>
            <person name="Wu M."/>
            <person name="Zhao G."/>
            <person name="Gong Y."/>
            <person name="Li W."/>
            <person name="Zhang P."/>
        </authorList>
    </citation>
    <scope>NUCLEOTIDE SEQUENCE [LARGE SCALE GENOMIC DNA]</scope>
    <source>
        <strain evidence="14">DYQJB</strain>
        <tissue evidence="14">Leaf</tissue>
    </source>
</reference>
<evidence type="ECO:0000259" key="13">
    <source>
        <dbReference type="Pfam" id="PF22776"/>
    </source>
</evidence>
<evidence type="ECO:0000256" key="7">
    <source>
        <dbReference type="ARBA" id="ARBA00022989"/>
    </source>
</evidence>
<comment type="caution">
    <text evidence="14">The sequence shown here is derived from an EMBL/GenBank/DDBJ whole genome shotgun (WGS) entry which is preliminary data.</text>
</comment>
<feature type="transmembrane region" description="Helical" evidence="11">
    <location>
        <begin position="192"/>
        <end position="211"/>
    </location>
</feature>
<feature type="transmembrane region" description="Helical" evidence="11">
    <location>
        <begin position="262"/>
        <end position="282"/>
    </location>
</feature>
<evidence type="ECO:0000256" key="4">
    <source>
        <dbReference type="ARBA" id="ARBA00022538"/>
    </source>
</evidence>
<feature type="region of interest" description="Disordered" evidence="10">
    <location>
        <begin position="12"/>
        <end position="34"/>
    </location>
</feature>
<comment type="similarity">
    <text evidence="2">Belongs to the HAK/KUP transporter (TC 2.A.72.3) family.</text>
</comment>
<feature type="domain" description="K+ potassium transporter C-terminal" evidence="13">
    <location>
        <begin position="493"/>
        <end position="690"/>
    </location>
</feature>
<dbReference type="InterPro" id="IPR053952">
    <property type="entry name" value="K_trans_C"/>
</dbReference>
<feature type="transmembrane region" description="Helical" evidence="11">
    <location>
        <begin position="441"/>
        <end position="458"/>
    </location>
</feature>
<protein>
    <recommendedName>
        <fullName evidence="16">Potassium transporter</fullName>
    </recommendedName>
</protein>
<dbReference type="InterPro" id="IPR053951">
    <property type="entry name" value="K_trans_N"/>
</dbReference>
<dbReference type="InterPro" id="IPR003855">
    <property type="entry name" value="K+_transporter"/>
</dbReference>
<evidence type="ECO:0000256" key="10">
    <source>
        <dbReference type="SAM" id="MobiDB-lite"/>
    </source>
</evidence>
<evidence type="ECO:0000259" key="12">
    <source>
        <dbReference type="Pfam" id="PF02705"/>
    </source>
</evidence>
<evidence type="ECO:0000256" key="11">
    <source>
        <dbReference type="SAM" id="Phobius"/>
    </source>
</evidence>
<keyword evidence="7 11" id="KW-1133">Transmembrane helix</keyword>
<feature type="domain" description="K+ potassium transporter integral membrane" evidence="12">
    <location>
        <begin position="71"/>
        <end position="382"/>
    </location>
</feature>
<accession>A0ABD1LJY5</accession>
<feature type="transmembrane region" description="Helical" evidence="11">
    <location>
        <begin position="105"/>
        <end position="126"/>
    </location>
</feature>
<keyword evidence="9 11" id="KW-0472">Membrane</keyword>
<keyword evidence="15" id="KW-1185">Reference proteome</keyword>
<evidence type="ECO:0000313" key="14">
    <source>
        <dbReference type="EMBL" id="KAL2323628.1"/>
    </source>
</evidence>
<feature type="transmembrane region" description="Helical" evidence="11">
    <location>
        <begin position="339"/>
        <end position="359"/>
    </location>
</feature>
<feature type="domain" description="K+ potassium transporter integral membrane" evidence="12">
    <location>
        <begin position="386"/>
        <end position="479"/>
    </location>
</feature>
<dbReference type="GO" id="GO:0005886">
    <property type="term" value="C:plasma membrane"/>
    <property type="evidence" value="ECO:0007669"/>
    <property type="project" value="UniProtKB-SubCell"/>
</dbReference>
<feature type="transmembrane region" description="Helical" evidence="11">
    <location>
        <begin position="412"/>
        <end position="435"/>
    </location>
</feature>
<evidence type="ECO:0008006" key="16">
    <source>
        <dbReference type="Google" id="ProtNLM"/>
    </source>
</evidence>
<proteinExistence type="inferred from homology"/>
<dbReference type="Proteomes" id="UP001603857">
    <property type="component" value="Unassembled WGS sequence"/>
</dbReference>
<dbReference type="AlphaFoldDB" id="A0ABD1LJY5"/>
<evidence type="ECO:0000313" key="15">
    <source>
        <dbReference type="Proteomes" id="UP001603857"/>
    </source>
</evidence>
<keyword evidence="5 11" id="KW-0812">Transmembrane</keyword>
<dbReference type="Pfam" id="PF22776">
    <property type="entry name" value="K_trans_C"/>
    <property type="match status" value="1"/>
</dbReference>
<organism evidence="14 15">
    <name type="scientific">Flemingia macrophylla</name>
    <dbReference type="NCBI Taxonomy" id="520843"/>
    <lineage>
        <taxon>Eukaryota</taxon>
        <taxon>Viridiplantae</taxon>
        <taxon>Streptophyta</taxon>
        <taxon>Embryophyta</taxon>
        <taxon>Tracheophyta</taxon>
        <taxon>Spermatophyta</taxon>
        <taxon>Magnoliopsida</taxon>
        <taxon>eudicotyledons</taxon>
        <taxon>Gunneridae</taxon>
        <taxon>Pentapetalae</taxon>
        <taxon>rosids</taxon>
        <taxon>fabids</taxon>
        <taxon>Fabales</taxon>
        <taxon>Fabaceae</taxon>
        <taxon>Papilionoideae</taxon>
        <taxon>50 kb inversion clade</taxon>
        <taxon>NPAAA clade</taxon>
        <taxon>indigoferoid/millettioid clade</taxon>
        <taxon>Phaseoleae</taxon>
        <taxon>Flemingia</taxon>
    </lineage>
</organism>
<dbReference type="PANTHER" id="PTHR30540">
    <property type="entry name" value="OSMOTIC STRESS POTASSIUM TRANSPORTER"/>
    <property type="match status" value="1"/>
</dbReference>
<keyword evidence="4" id="KW-0633">Potassium transport</keyword>
<name>A0ABD1LJY5_9FABA</name>
<evidence type="ECO:0000256" key="5">
    <source>
        <dbReference type="ARBA" id="ARBA00022692"/>
    </source>
</evidence>
<keyword evidence="8" id="KW-0406">Ion transport</keyword>
<feature type="transmembrane region" description="Helical" evidence="11">
    <location>
        <begin position="379"/>
        <end position="405"/>
    </location>
</feature>
<dbReference type="GO" id="GO:0006813">
    <property type="term" value="P:potassium ion transport"/>
    <property type="evidence" value="ECO:0007669"/>
    <property type="project" value="UniProtKB-KW"/>
</dbReference>
<dbReference type="EMBL" id="JBGMDY010000009">
    <property type="protein sequence ID" value="KAL2323628.1"/>
    <property type="molecule type" value="Genomic_DNA"/>
</dbReference>
<evidence type="ECO:0000256" key="6">
    <source>
        <dbReference type="ARBA" id="ARBA00022958"/>
    </source>
</evidence>
<feature type="transmembrane region" description="Helical" evidence="11">
    <location>
        <begin position="308"/>
        <end position="327"/>
    </location>
</feature>
<evidence type="ECO:0000256" key="8">
    <source>
        <dbReference type="ARBA" id="ARBA00023065"/>
    </source>
</evidence>
<feature type="transmembrane region" description="Helical" evidence="11">
    <location>
        <begin position="231"/>
        <end position="250"/>
    </location>
</feature>
<comment type="subcellular location">
    <subcellularLocation>
        <location evidence="1">Cell membrane</location>
        <topology evidence="1">Multi-pass membrane protein</topology>
    </subcellularLocation>
</comment>
<feature type="transmembrane region" description="Helical" evidence="11">
    <location>
        <begin position="67"/>
        <end position="85"/>
    </location>
</feature>
<sequence>MSSEVVVVVENYGNIENPEQQNNQQPNPKGKKLSWQVLPRNDSLEMESRSYPRSSHGSKGPSPSRSVIMHLAFQSIGIIYGDIGTSPLYVYASTFSDGIKHNDDILGVLSLIIYTLTLVPLIKYIFIVLQATDNGDGGTFALYSLICRYAKVGFIPTQQAEDAQVSNYKLDLPNDNRIKRAARLKSYLENSYFAKLVLLLVTMLGTSMVIGDGVLTPCISVGGIQEADDSLSQDAIVGISIAILICLFMIQRFGTDKVGYSFAPIICVWFAFIGGIGVYNFIKYDPGVIKALNPKYIIDYFRRNKKDAWISLGGVVLAITGTEALFADVGHFTVKSVRISMCTVTYPALLLAYTGQASFLRKHNELVSKTFYKSIPLNAYIVVHAGIAVVFVMTLTSALLVLIMILIWKTNILLVISYVLIIGSVELIYLSSVLYKFKDGGYFPLAFAAVLMAIMYIWNDVYRKKYYYELNHKISREKLKEIATRTNLVRMHGLAIIYSELVQGIPPIFEHYVENIPALHSVVIFVSIKSLPISKVPVEERFLFRQVEHEELNVFRCVVRYGYTDVRNEQEPFDYLLVKRLKEYVGGGFSASPRVVQDDTSGEKLQSGGGDDEFDGVQEGAVEAIEQALRGGIVHLMGESEVVASKGAGIRKRILIDYAYNFLKRNLRQSDKVFDIPHKRMIKVGMTYEL</sequence>
<gene>
    <name evidence="14" type="ORF">Fmac_028007</name>
</gene>
<evidence type="ECO:0000256" key="2">
    <source>
        <dbReference type="ARBA" id="ARBA00008440"/>
    </source>
</evidence>
<dbReference type="Pfam" id="PF02705">
    <property type="entry name" value="K_trans"/>
    <property type="match status" value="2"/>
</dbReference>
<feature type="compositionally biased region" description="Low complexity" evidence="10">
    <location>
        <begin position="16"/>
        <end position="28"/>
    </location>
</feature>
<evidence type="ECO:0000256" key="1">
    <source>
        <dbReference type="ARBA" id="ARBA00004651"/>
    </source>
</evidence>
<keyword evidence="6" id="KW-0630">Potassium</keyword>